<dbReference type="Proteomes" id="UP001222027">
    <property type="component" value="Unassembled WGS sequence"/>
</dbReference>
<proteinExistence type="predicted"/>
<evidence type="ECO:0000313" key="2">
    <source>
        <dbReference type="Proteomes" id="UP001222027"/>
    </source>
</evidence>
<dbReference type="InterPro" id="IPR027949">
    <property type="entry name" value="Chloroplast_duf"/>
</dbReference>
<dbReference type="PANTHER" id="PTHR33358:SF12">
    <property type="entry name" value="F-BOX PROTEIN WITH A DOMAIN PROTEIN"/>
    <property type="match status" value="1"/>
</dbReference>
<dbReference type="EMBL" id="JAQQAF010000004">
    <property type="protein sequence ID" value="KAJ8491702.1"/>
    <property type="molecule type" value="Genomic_DNA"/>
</dbReference>
<sequence length="201" mass="22750">MWKQLQRSIQDTLSLRAPTELDVMYAMNKVLALQKAYPLPLLPGMLEKFPKKVDPACWWPKLRQRRPGTHQRHFSCSRTYICWPSYHRVWFIRCFGAGATASTACGGRRFVGDRGEHLGARGAGRDGVRAVPEQCRLLQVAARGIRVRFGGGRFREEGEWGVIQVEAGFATRKEPLGVHDFVPYAAACKDEDIKEFAGKLF</sequence>
<keyword evidence="2" id="KW-1185">Reference proteome</keyword>
<name>A0AAV8R5E7_ENSVE</name>
<gene>
    <name evidence="1" type="ORF">OPV22_013423</name>
</gene>
<organism evidence="1 2">
    <name type="scientific">Ensete ventricosum</name>
    <name type="common">Abyssinian banana</name>
    <name type="synonym">Musa ensete</name>
    <dbReference type="NCBI Taxonomy" id="4639"/>
    <lineage>
        <taxon>Eukaryota</taxon>
        <taxon>Viridiplantae</taxon>
        <taxon>Streptophyta</taxon>
        <taxon>Embryophyta</taxon>
        <taxon>Tracheophyta</taxon>
        <taxon>Spermatophyta</taxon>
        <taxon>Magnoliopsida</taxon>
        <taxon>Liliopsida</taxon>
        <taxon>Zingiberales</taxon>
        <taxon>Musaceae</taxon>
        <taxon>Ensete</taxon>
    </lineage>
</organism>
<accession>A0AAV8R5E7</accession>
<dbReference type="Pfam" id="PF14476">
    <property type="entry name" value="Chloroplast_duf"/>
    <property type="match status" value="1"/>
</dbReference>
<protein>
    <submittedName>
        <fullName evidence="1">Uncharacterized protein</fullName>
    </submittedName>
</protein>
<dbReference type="PANTHER" id="PTHR33358">
    <property type="entry name" value="F-BOX PROTEIN WITH A DOMAIN PROTEIN"/>
    <property type="match status" value="1"/>
</dbReference>
<evidence type="ECO:0000313" key="1">
    <source>
        <dbReference type="EMBL" id="KAJ8491702.1"/>
    </source>
</evidence>
<comment type="caution">
    <text evidence="1">The sequence shown here is derived from an EMBL/GenBank/DDBJ whole genome shotgun (WGS) entry which is preliminary data.</text>
</comment>
<reference evidence="1 2" key="1">
    <citation type="submission" date="2022-12" db="EMBL/GenBank/DDBJ databases">
        <title>Chromosome-scale assembly of the Ensete ventricosum genome.</title>
        <authorList>
            <person name="Dussert Y."/>
            <person name="Stocks J."/>
            <person name="Wendawek A."/>
            <person name="Woldeyes F."/>
            <person name="Nichols R.A."/>
            <person name="Borrell J.S."/>
        </authorList>
    </citation>
    <scope>NUCLEOTIDE SEQUENCE [LARGE SCALE GENOMIC DNA]</scope>
    <source>
        <strain evidence="2">cv. Maze</strain>
        <tissue evidence="1">Seeds</tissue>
    </source>
</reference>
<dbReference type="AlphaFoldDB" id="A0AAV8R5E7"/>